<accession>D4GI30</accession>
<dbReference type="HOGENOM" id="CLU_3255142_0_0_6"/>
<name>D4GI30_PANAM</name>
<evidence type="ECO:0000313" key="1">
    <source>
        <dbReference type="EMBL" id="ADD75560.1"/>
    </source>
</evidence>
<gene>
    <name evidence="1" type="ordered locus">PANA_0393</name>
</gene>
<dbReference type="Proteomes" id="UP000001702">
    <property type="component" value="Chromosome"/>
</dbReference>
<dbReference type="KEGG" id="pam:PANA_0393"/>
<organism evidence="1 2">
    <name type="scientific">Pantoea ananatis (strain LMG 20103)</name>
    <dbReference type="NCBI Taxonomy" id="706191"/>
    <lineage>
        <taxon>Bacteria</taxon>
        <taxon>Pseudomonadati</taxon>
        <taxon>Pseudomonadota</taxon>
        <taxon>Gammaproteobacteria</taxon>
        <taxon>Enterobacterales</taxon>
        <taxon>Erwiniaceae</taxon>
        <taxon>Pantoea</taxon>
    </lineage>
</organism>
<dbReference type="AlphaFoldDB" id="D4GI30"/>
<proteinExistence type="predicted"/>
<dbReference type="EMBL" id="CP001875">
    <property type="protein sequence ID" value="ADD75560.1"/>
    <property type="molecule type" value="Genomic_DNA"/>
</dbReference>
<keyword evidence="2" id="KW-1185">Reference proteome</keyword>
<dbReference type="STRING" id="706191.PANA_0393"/>
<reference evidence="1 2" key="1">
    <citation type="journal article" date="2010" name="J. Bacteriol.">
        <title>Genome sequence of Pantoea ananatis LMG20103, the causative agent of Eucalyptus blight and dieback.</title>
        <authorList>
            <person name="De Maayer P."/>
            <person name="Chan W.Y."/>
            <person name="Venter S.N."/>
            <person name="Toth I.K."/>
            <person name="Birch P.R."/>
            <person name="Joubert F."/>
            <person name="Coutinho T.A."/>
        </authorList>
    </citation>
    <scope>NUCLEOTIDE SEQUENCE [LARGE SCALE GENOMIC DNA]</scope>
    <source>
        <strain evidence="1 2">LMG 20103</strain>
    </source>
</reference>
<protein>
    <submittedName>
        <fullName evidence="1">Uncharacterized protein</fullName>
    </submittedName>
</protein>
<evidence type="ECO:0000313" key="2">
    <source>
        <dbReference type="Proteomes" id="UP000001702"/>
    </source>
</evidence>
<sequence>MTEIQAISHVLRGFFIKAVDGLRPLRFNAPRCPNSSVGRAGD</sequence>